<feature type="transmembrane region" description="Helical" evidence="1">
    <location>
        <begin position="113"/>
        <end position="132"/>
    </location>
</feature>
<dbReference type="Proteomes" id="UP000239504">
    <property type="component" value="Unassembled WGS sequence"/>
</dbReference>
<dbReference type="RefSeq" id="WP_104830494.1">
    <property type="nucleotide sequence ID" value="NZ_PJCH01000009.1"/>
</dbReference>
<feature type="transmembrane region" description="Helical" evidence="1">
    <location>
        <begin position="356"/>
        <end position="379"/>
    </location>
</feature>
<keyword evidence="1" id="KW-0812">Transmembrane</keyword>
<evidence type="ECO:0000313" key="2">
    <source>
        <dbReference type="EMBL" id="PQA87307.1"/>
    </source>
</evidence>
<proteinExistence type="predicted"/>
<feature type="transmembrane region" description="Helical" evidence="1">
    <location>
        <begin position="161"/>
        <end position="178"/>
    </location>
</feature>
<dbReference type="OrthoDB" id="9957604at2"/>
<feature type="transmembrane region" description="Helical" evidence="1">
    <location>
        <begin position="38"/>
        <end position="61"/>
    </location>
</feature>
<feature type="transmembrane region" description="Helical" evidence="1">
    <location>
        <begin position="190"/>
        <end position="214"/>
    </location>
</feature>
<keyword evidence="3" id="KW-1185">Reference proteome</keyword>
<keyword evidence="1" id="KW-1133">Transmembrane helix</keyword>
<evidence type="ECO:0000313" key="3">
    <source>
        <dbReference type="Proteomes" id="UP000239504"/>
    </source>
</evidence>
<evidence type="ECO:0008006" key="4">
    <source>
        <dbReference type="Google" id="ProtNLM"/>
    </source>
</evidence>
<comment type="caution">
    <text evidence="2">The sequence shown here is derived from an EMBL/GenBank/DDBJ whole genome shotgun (WGS) entry which is preliminary data.</text>
</comment>
<dbReference type="EMBL" id="PJCH01000009">
    <property type="protein sequence ID" value="PQA87307.1"/>
    <property type="molecule type" value="Genomic_DNA"/>
</dbReference>
<protein>
    <recommendedName>
        <fullName evidence="4">Glycosyltransferase RgtA/B/C/D-like domain-containing protein</fullName>
    </recommendedName>
</protein>
<feature type="transmembrane region" description="Helical" evidence="1">
    <location>
        <begin position="226"/>
        <end position="253"/>
    </location>
</feature>
<feature type="transmembrane region" description="Helical" evidence="1">
    <location>
        <begin position="324"/>
        <end position="344"/>
    </location>
</feature>
<accession>A0A2S7K480</accession>
<evidence type="ECO:0000256" key="1">
    <source>
        <dbReference type="SAM" id="Phobius"/>
    </source>
</evidence>
<organism evidence="2 3">
    <name type="scientific">Hyphococcus luteus</name>
    <dbReference type="NCBI Taxonomy" id="2058213"/>
    <lineage>
        <taxon>Bacteria</taxon>
        <taxon>Pseudomonadati</taxon>
        <taxon>Pseudomonadota</taxon>
        <taxon>Alphaproteobacteria</taxon>
        <taxon>Parvularculales</taxon>
        <taxon>Parvularculaceae</taxon>
        <taxon>Hyphococcus</taxon>
    </lineage>
</organism>
<dbReference type="AlphaFoldDB" id="A0A2S7K480"/>
<sequence>MNTTAAGETIEPEFAWRAGAPRARSMAMRLFSWRQPGWVFLWSVGAASLFVAAALLSPALLSLSPTVDMIGPIAEARAVMAGEADLAAQDAPFHLLLLMAADIFVDAPGRVHLVAKAIGAALVAYAFAFIAITRFPAVFVTLATAALAGFIAAPFSGAPEFGLALFIVCGLCFLTASADDSPGRARFEGALAGLMLAALWLLHPAFALIGFILLSACPFLTGRAGLWRYAGALIGFAFAAGLMEVMAPGVNLARAGAAPGALELHALFKGGESAVGLGGAAYGALIVILSSAVFGGGAHWKNWAASAALMVAGLIAAKLAGASALPVFAFAAALACFSVSSPFYDGLFREHDRASVATALTAAALTLFWTGAVAVHAAGQFSLQHRAAKEAPENIRSELALVQPGGPTIAKWVEEGRFSTPEARAFFALTPVDQSAMLLEAAARARVIAAEGLDVAFLTGADTACVLAEERDCRADGPAAANEASVVFVPRLEMDPKTTEAKGRAEAMLYTQFKMVERTALWEIWVRRDAPAPAGLFPSTATDYR</sequence>
<reference evidence="2 3" key="1">
    <citation type="submission" date="2017-12" db="EMBL/GenBank/DDBJ databases">
        <authorList>
            <person name="Hurst M.R.H."/>
        </authorList>
    </citation>
    <scope>NUCLEOTIDE SEQUENCE [LARGE SCALE GENOMIC DNA]</scope>
    <source>
        <strain evidence="2 3">SY-3-19</strain>
    </source>
</reference>
<name>A0A2S7K480_9PROT</name>
<feature type="transmembrane region" description="Helical" evidence="1">
    <location>
        <begin position="274"/>
        <end position="294"/>
    </location>
</feature>
<keyword evidence="1" id="KW-0472">Membrane</keyword>
<gene>
    <name evidence="2" type="ORF">CW354_12810</name>
</gene>